<accession>A0ABW3FFV8</accession>
<protein>
    <submittedName>
        <fullName evidence="4">SDR family NAD(P)-dependent oxidoreductase</fullName>
    </submittedName>
</protein>
<dbReference type="SMART" id="SM00822">
    <property type="entry name" value="PKS_KR"/>
    <property type="match status" value="1"/>
</dbReference>
<dbReference type="Gene3D" id="3.40.50.720">
    <property type="entry name" value="NAD(P)-binding Rossmann-like Domain"/>
    <property type="match status" value="1"/>
</dbReference>
<evidence type="ECO:0000313" key="5">
    <source>
        <dbReference type="Proteomes" id="UP001597101"/>
    </source>
</evidence>
<dbReference type="PRINTS" id="PR00081">
    <property type="entry name" value="GDHRDH"/>
</dbReference>
<gene>
    <name evidence="4" type="ORF">ACFQ14_04790</name>
</gene>
<dbReference type="InterPro" id="IPR036291">
    <property type="entry name" value="NAD(P)-bd_dom_sf"/>
</dbReference>
<dbReference type="PANTHER" id="PTHR44196">
    <property type="entry name" value="DEHYDROGENASE/REDUCTASE SDR FAMILY MEMBER 7B"/>
    <property type="match status" value="1"/>
</dbReference>
<keyword evidence="5" id="KW-1185">Reference proteome</keyword>
<evidence type="ECO:0000259" key="3">
    <source>
        <dbReference type="SMART" id="SM00822"/>
    </source>
</evidence>
<comment type="similarity">
    <text evidence="1">Belongs to the short-chain dehydrogenases/reductases (SDR) family.</text>
</comment>
<organism evidence="4 5">
    <name type="scientific">Pseudahrensia aquimaris</name>
    <dbReference type="NCBI Taxonomy" id="744461"/>
    <lineage>
        <taxon>Bacteria</taxon>
        <taxon>Pseudomonadati</taxon>
        <taxon>Pseudomonadota</taxon>
        <taxon>Alphaproteobacteria</taxon>
        <taxon>Hyphomicrobiales</taxon>
        <taxon>Ahrensiaceae</taxon>
        <taxon>Pseudahrensia</taxon>
    </lineage>
</organism>
<dbReference type="Proteomes" id="UP001597101">
    <property type="component" value="Unassembled WGS sequence"/>
</dbReference>
<dbReference type="SUPFAM" id="SSF51735">
    <property type="entry name" value="NAD(P)-binding Rossmann-fold domains"/>
    <property type="match status" value="1"/>
</dbReference>
<keyword evidence="2" id="KW-0560">Oxidoreductase</keyword>
<proteinExistence type="inferred from homology"/>
<reference evidence="5" key="1">
    <citation type="journal article" date="2019" name="Int. J. Syst. Evol. Microbiol.">
        <title>The Global Catalogue of Microorganisms (GCM) 10K type strain sequencing project: providing services to taxonomists for standard genome sequencing and annotation.</title>
        <authorList>
            <consortium name="The Broad Institute Genomics Platform"/>
            <consortium name="The Broad Institute Genome Sequencing Center for Infectious Disease"/>
            <person name="Wu L."/>
            <person name="Ma J."/>
        </authorList>
    </citation>
    <scope>NUCLEOTIDE SEQUENCE [LARGE SCALE GENOMIC DNA]</scope>
    <source>
        <strain evidence="5">CCUG 60023</strain>
    </source>
</reference>
<dbReference type="EMBL" id="JBHTJV010000003">
    <property type="protein sequence ID" value="MFD0915716.1"/>
    <property type="molecule type" value="Genomic_DNA"/>
</dbReference>
<feature type="domain" description="Ketoreductase" evidence="3">
    <location>
        <begin position="9"/>
        <end position="189"/>
    </location>
</feature>
<dbReference type="RefSeq" id="WP_377211563.1">
    <property type="nucleotide sequence ID" value="NZ_JBHTJV010000003.1"/>
</dbReference>
<dbReference type="InterPro" id="IPR002347">
    <property type="entry name" value="SDR_fam"/>
</dbReference>
<dbReference type="PROSITE" id="PS00061">
    <property type="entry name" value="ADH_SHORT"/>
    <property type="match status" value="1"/>
</dbReference>
<evidence type="ECO:0000256" key="1">
    <source>
        <dbReference type="ARBA" id="ARBA00006484"/>
    </source>
</evidence>
<sequence>MSDQSLEERLAVVTGASRGVGYHAALGLAQAGAHVIAVARTQGGLEELDDEIKQAGGSATLVPLDLRDFDALDRLGGSIHERWGKLDIVLGNAGMLGTPTPLPHMTPKAFDDVMAVNVTANFRLIRSLDPLLRLSDAGRALFVTSGASRSTRPFVGPYAASKAALEAMVISYARENEKTAMKINLVDPGTLRTKMRAQYAPGEDPETVTPPEAIVPTLVDLLSPSCEETGRIFSFPDQAWM</sequence>
<dbReference type="Pfam" id="PF00106">
    <property type="entry name" value="adh_short"/>
    <property type="match status" value="1"/>
</dbReference>
<evidence type="ECO:0000313" key="4">
    <source>
        <dbReference type="EMBL" id="MFD0915716.1"/>
    </source>
</evidence>
<dbReference type="PANTHER" id="PTHR44196:SF1">
    <property type="entry name" value="DEHYDROGENASE_REDUCTASE SDR FAMILY MEMBER 7B"/>
    <property type="match status" value="1"/>
</dbReference>
<name>A0ABW3FFV8_9HYPH</name>
<dbReference type="InterPro" id="IPR057326">
    <property type="entry name" value="KR_dom"/>
</dbReference>
<dbReference type="InterPro" id="IPR020904">
    <property type="entry name" value="Sc_DH/Rdtase_CS"/>
</dbReference>
<evidence type="ECO:0000256" key="2">
    <source>
        <dbReference type="ARBA" id="ARBA00023002"/>
    </source>
</evidence>
<comment type="caution">
    <text evidence="4">The sequence shown here is derived from an EMBL/GenBank/DDBJ whole genome shotgun (WGS) entry which is preliminary data.</text>
</comment>